<dbReference type="STRING" id="105984.A0A427Y014"/>
<keyword evidence="9" id="KW-0325">Glycoprotein</keyword>
<keyword evidence="8 12" id="KW-0472">Membrane</keyword>
<evidence type="ECO:0000256" key="2">
    <source>
        <dbReference type="ARBA" id="ARBA00012543"/>
    </source>
</evidence>
<dbReference type="GO" id="GO:0004100">
    <property type="term" value="F:chitin synthase activity"/>
    <property type="evidence" value="ECO:0007669"/>
    <property type="project" value="UniProtKB-EC"/>
</dbReference>
<evidence type="ECO:0000256" key="5">
    <source>
        <dbReference type="ARBA" id="ARBA00022679"/>
    </source>
</evidence>
<comment type="subcellular location">
    <subcellularLocation>
        <location evidence="1">Cell membrane</location>
        <topology evidence="1">Multi-pass membrane protein</topology>
    </subcellularLocation>
</comment>
<feature type="compositionally biased region" description="Low complexity" evidence="11">
    <location>
        <begin position="1367"/>
        <end position="1391"/>
    </location>
</feature>
<feature type="region of interest" description="Disordered" evidence="11">
    <location>
        <begin position="82"/>
        <end position="102"/>
    </location>
</feature>
<feature type="compositionally biased region" description="Basic and acidic residues" evidence="11">
    <location>
        <begin position="152"/>
        <end position="163"/>
    </location>
</feature>
<feature type="region of interest" description="Disordered" evidence="11">
    <location>
        <begin position="629"/>
        <end position="650"/>
    </location>
</feature>
<dbReference type="SUPFAM" id="SSF53448">
    <property type="entry name" value="Nucleotide-diphospho-sugar transferases"/>
    <property type="match status" value="1"/>
</dbReference>
<dbReference type="GO" id="GO:0006031">
    <property type="term" value="P:chitin biosynthetic process"/>
    <property type="evidence" value="ECO:0007669"/>
    <property type="project" value="TreeGrafter"/>
</dbReference>
<sequence length="1391" mass="154293">MSRPAINHNISFDESNIQQQPRRQQAPQPGQYAPNQQQQSQRQQGPPVPRKGSVAKSDGATTYTQNVPTLGYEEAGYGAGFSGAAGAGADVRRKKSMVRPERERIEPGHRHYHYREHAADDNIPVQPSATGNQPYAPGRAESSGLRRGKSVLGRDDDEHHHNESGLNLFKRGATIRRKASRAAPRPVTAAAPVEPTKPRGCCAGIAPGPVDGWMIYCFVMTCWIPNFIISGVFGKKTPEAQRAWREKMGIVFICAFFMAIVGFITFGFTQTVCGEQGLRIKGGNVDSGSVVINGYDYDFSNWSHPAAGSEFNGSTNPIWMDGWMAGGKDISFMFQVNVNKNCYGLITAANTTSITTSGDQLAWYFPCNMHSQDSALPVNQTGYESSTNCHATDTARTDFAAESAAGIVYYTWAQVANSSRNLAVYKGSVIDLGLLQWLNTDQVTYPALFDTMKSGNETFQGRDISAIMTRSGWEKEASCLVDVVRVGFVDSITIGCVASDIVLYVSLVFILGAVGIKFVMALYFGWFLSWRMGNFEGESYQERMKRAEEIENWTDDIYKAAPGYLRPNARDSQFRSTAPSRKGHFLPTQSRFSKADTMMVSQSRPTTAYGQGSLDVPRRQTSSVYGRTNNLRARDTPPGSPMLRGSRSSTSLPFRDDSIYANDSGCPWPLTNVVPQPAPDFEPFGYPLVHSLCLVTAYSESIEGLRTTLDSIATTDYPNSHKLILVVCDGMVRGSGSKEFTPDIVLSMMKELVVPESEVEAHSYVAIADGHKRHNMAKVYAGFYAYDNDTVEPSKQQRVPMVLVAKTGNPLERNDAKPGNRGKRDSQITMMGFLQKVMFDERMTTFEYEFFNAIWRCAGVTADKYETVLCVDADTKVFPDSLSRMNACLVNDTEIMGLCGETKIANKRETWVTMIQVFEYYISHHSTKAFESVFGGVTCLPGCFSMYRIKAPKGATGYWVPILANPDIVEHYSENVVDTLHKKNLLLLGEDRYLSTLMLKTFPKRKMVFCPQAVCKTVVPDTFRILLSQRRRWINSTIHNLFELMLVRDLCGTFCFSMQFVVFMDLIGTLVLPAAISFTLYIIIISIIPQSVTGTPTPVLSLILLAFILGLPGVLIVVTSRKVVYVGWMCIYLLSLPVWNLILPAYSFWHMDDFSWGETRKIEGEAKTAESHGDKEGTFDSSHIVMKRWIEFERERRWREGTMSRDSYTDIILRENSPANGRSNNRYSYVSTSETYGSGLNMGDSRQYQSTESDQPEGSYLAPSESGYSTNGTGPSRSPIAGSSSNYRGYSRDEEQPMLQSSPSNQTGYELDEHYVTPSRSSRQSQPPPTSRGVALVDPGYIAQGAQDPVRRVARNSHQRRTSSGRHAVVSPTTSSSHASSLPPGAAPARI</sequence>
<feature type="transmembrane region" description="Helical" evidence="12">
    <location>
        <begin position="1125"/>
        <end position="1149"/>
    </location>
</feature>
<reference evidence="14 15" key="1">
    <citation type="submission" date="2018-11" db="EMBL/GenBank/DDBJ databases">
        <title>Genome sequence of Apiotrichum porosum DSM 27194.</title>
        <authorList>
            <person name="Aliyu H."/>
            <person name="Gorte O."/>
            <person name="Ochsenreither K."/>
        </authorList>
    </citation>
    <scope>NUCLEOTIDE SEQUENCE [LARGE SCALE GENOMIC DNA]</scope>
    <source>
        <strain evidence="14 15">DSM 27194</strain>
    </source>
</reference>
<keyword evidence="3" id="KW-1003">Cell membrane</keyword>
<feature type="compositionally biased region" description="Low complexity" evidence="11">
    <location>
        <begin position="18"/>
        <end position="45"/>
    </location>
</feature>
<evidence type="ECO:0000256" key="1">
    <source>
        <dbReference type="ARBA" id="ARBA00004651"/>
    </source>
</evidence>
<dbReference type="PANTHER" id="PTHR22914:SF16">
    <property type="entry name" value="CHITIN SYNTHASE 3"/>
    <property type="match status" value="1"/>
</dbReference>
<evidence type="ECO:0000256" key="6">
    <source>
        <dbReference type="ARBA" id="ARBA00022692"/>
    </source>
</evidence>
<organism evidence="14 15">
    <name type="scientific">Apiotrichum porosum</name>
    <dbReference type="NCBI Taxonomy" id="105984"/>
    <lineage>
        <taxon>Eukaryota</taxon>
        <taxon>Fungi</taxon>
        <taxon>Dikarya</taxon>
        <taxon>Basidiomycota</taxon>
        <taxon>Agaricomycotina</taxon>
        <taxon>Tremellomycetes</taxon>
        <taxon>Trichosporonales</taxon>
        <taxon>Trichosporonaceae</taxon>
        <taxon>Apiotrichum</taxon>
    </lineage>
</organism>
<feature type="transmembrane region" description="Helical" evidence="12">
    <location>
        <begin position="501"/>
        <end position="524"/>
    </location>
</feature>
<evidence type="ECO:0000313" key="14">
    <source>
        <dbReference type="EMBL" id="RSH84466.1"/>
    </source>
</evidence>
<feature type="compositionally biased region" description="Polar residues" evidence="11">
    <location>
        <begin position="8"/>
        <end position="17"/>
    </location>
</feature>
<evidence type="ECO:0000256" key="8">
    <source>
        <dbReference type="ARBA" id="ARBA00023136"/>
    </source>
</evidence>
<comment type="catalytic activity">
    <reaction evidence="10">
        <text>[(1-&gt;4)-N-acetyl-beta-D-glucosaminyl](n) + UDP-N-acetyl-alpha-D-glucosamine = [(1-&gt;4)-N-acetyl-beta-D-glucosaminyl](n+1) + UDP + H(+)</text>
        <dbReference type="Rhea" id="RHEA:16637"/>
        <dbReference type="Rhea" id="RHEA-COMP:9593"/>
        <dbReference type="Rhea" id="RHEA-COMP:9595"/>
        <dbReference type="ChEBI" id="CHEBI:15378"/>
        <dbReference type="ChEBI" id="CHEBI:17029"/>
        <dbReference type="ChEBI" id="CHEBI:57705"/>
        <dbReference type="ChEBI" id="CHEBI:58223"/>
        <dbReference type="EC" id="2.4.1.16"/>
    </reaction>
</comment>
<feature type="transmembrane region" description="Helical" evidence="12">
    <location>
        <begin position="1066"/>
        <end position="1088"/>
    </location>
</feature>
<feature type="transmembrane region" description="Helical" evidence="12">
    <location>
        <begin position="1100"/>
        <end position="1118"/>
    </location>
</feature>
<feature type="domain" description="Chitin synthase 4-like" evidence="13">
    <location>
        <begin position="408"/>
        <end position="488"/>
    </location>
</feature>
<feature type="compositionally biased region" description="Polar residues" evidence="11">
    <location>
        <begin position="1235"/>
        <end position="1253"/>
    </location>
</feature>
<dbReference type="RefSeq" id="XP_028477914.1">
    <property type="nucleotide sequence ID" value="XM_028621462.1"/>
</dbReference>
<dbReference type="GO" id="GO:0005886">
    <property type="term" value="C:plasma membrane"/>
    <property type="evidence" value="ECO:0007669"/>
    <property type="project" value="UniProtKB-SubCell"/>
</dbReference>
<keyword evidence="5" id="KW-0808">Transferase</keyword>
<evidence type="ECO:0000256" key="12">
    <source>
        <dbReference type="SAM" id="Phobius"/>
    </source>
</evidence>
<dbReference type="InterPro" id="IPR029044">
    <property type="entry name" value="Nucleotide-diphossugar_trans"/>
</dbReference>
<protein>
    <recommendedName>
        <fullName evidence="2">chitin synthase</fullName>
        <ecNumber evidence="2">2.4.1.16</ecNumber>
    </recommendedName>
</protein>
<keyword evidence="4" id="KW-0328">Glycosyltransferase</keyword>
<evidence type="ECO:0000256" key="9">
    <source>
        <dbReference type="ARBA" id="ARBA00023180"/>
    </source>
</evidence>
<keyword evidence="6 12" id="KW-0812">Transmembrane</keyword>
<feature type="region of interest" description="Disordered" evidence="11">
    <location>
        <begin position="116"/>
        <end position="167"/>
    </location>
</feature>
<dbReference type="InterPro" id="IPR004835">
    <property type="entry name" value="Chitin_synth"/>
</dbReference>
<feature type="transmembrane region" description="Helical" evidence="12">
    <location>
        <begin position="213"/>
        <end position="233"/>
    </location>
</feature>
<accession>A0A427Y014</accession>
<dbReference type="EC" id="2.4.1.16" evidence="2"/>
<dbReference type="Proteomes" id="UP000279236">
    <property type="component" value="Unassembled WGS sequence"/>
</dbReference>
<dbReference type="GeneID" id="39590530"/>
<evidence type="ECO:0000256" key="10">
    <source>
        <dbReference type="ARBA" id="ARBA00048014"/>
    </source>
</evidence>
<proteinExistence type="predicted"/>
<dbReference type="OrthoDB" id="370884at2759"/>
<dbReference type="CDD" id="cd04190">
    <property type="entry name" value="Chitin_synth_C"/>
    <property type="match status" value="1"/>
</dbReference>
<evidence type="ECO:0000259" key="13">
    <source>
        <dbReference type="Pfam" id="PF22997"/>
    </source>
</evidence>
<comment type="caution">
    <text evidence="14">The sequence shown here is derived from an EMBL/GenBank/DDBJ whole genome shotgun (WGS) entry which is preliminary data.</text>
</comment>
<evidence type="ECO:0000256" key="7">
    <source>
        <dbReference type="ARBA" id="ARBA00022989"/>
    </source>
</evidence>
<keyword evidence="15" id="KW-1185">Reference proteome</keyword>
<dbReference type="Pfam" id="PF22997">
    <property type="entry name" value="CHS4"/>
    <property type="match status" value="1"/>
</dbReference>
<feature type="compositionally biased region" description="Polar residues" evidence="11">
    <location>
        <begin position="1298"/>
        <end position="1308"/>
    </location>
</feature>
<feature type="transmembrane region" description="Helical" evidence="12">
    <location>
        <begin position="249"/>
        <end position="268"/>
    </location>
</feature>
<evidence type="ECO:0000256" key="4">
    <source>
        <dbReference type="ARBA" id="ARBA00022676"/>
    </source>
</evidence>
<evidence type="ECO:0000256" key="11">
    <source>
        <dbReference type="SAM" id="MobiDB-lite"/>
    </source>
</evidence>
<feature type="compositionally biased region" description="Basic residues" evidence="11">
    <location>
        <begin position="1352"/>
        <end position="1364"/>
    </location>
</feature>
<keyword evidence="7 12" id="KW-1133">Transmembrane helix</keyword>
<gene>
    <name evidence="14" type="primary">CHS3</name>
    <name evidence="14" type="ORF">EHS24_005987</name>
</gene>
<dbReference type="InterPro" id="IPR054295">
    <property type="entry name" value="CHS4-like_dom"/>
</dbReference>
<dbReference type="Pfam" id="PF03142">
    <property type="entry name" value="Chitin_synth_2"/>
    <property type="match status" value="1"/>
</dbReference>
<feature type="region of interest" description="Disordered" evidence="11">
    <location>
        <begin position="1"/>
        <end position="67"/>
    </location>
</feature>
<name>A0A427Y014_9TREE</name>
<feature type="region of interest" description="Disordered" evidence="11">
    <location>
        <begin position="1235"/>
        <end position="1391"/>
    </location>
</feature>
<dbReference type="EMBL" id="RSCE01000003">
    <property type="protein sequence ID" value="RSH84466.1"/>
    <property type="molecule type" value="Genomic_DNA"/>
</dbReference>
<evidence type="ECO:0000256" key="3">
    <source>
        <dbReference type="ARBA" id="ARBA00022475"/>
    </source>
</evidence>
<dbReference type="GO" id="GO:0030428">
    <property type="term" value="C:cell septum"/>
    <property type="evidence" value="ECO:0007669"/>
    <property type="project" value="TreeGrafter"/>
</dbReference>
<evidence type="ECO:0000313" key="15">
    <source>
        <dbReference type="Proteomes" id="UP000279236"/>
    </source>
</evidence>
<dbReference type="PANTHER" id="PTHR22914">
    <property type="entry name" value="CHITIN SYNTHASE"/>
    <property type="match status" value="1"/>
</dbReference>
<feature type="compositionally biased region" description="Polar residues" evidence="11">
    <location>
        <begin position="1266"/>
        <end position="1288"/>
    </location>
</feature>